<evidence type="ECO:0000313" key="2">
    <source>
        <dbReference type="EMBL" id="SBT57608.1"/>
    </source>
</evidence>
<dbReference type="EMBL" id="FLRD01001248">
    <property type="protein sequence ID" value="SBT56888.1"/>
    <property type="molecule type" value="Genomic_DNA"/>
</dbReference>
<protein>
    <submittedName>
        <fullName evidence="1">PIR Superfamily Protein</fullName>
    </submittedName>
</protein>
<evidence type="ECO:0000313" key="1">
    <source>
        <dbReference type="EMBL" id="SBT56888.1"/>
    </source>
</evidence>
<dbReference type="EMBL" id="FLRE01001918">
    <property type="protein sequence ID" value="SBT57608.1"/>
    <property type="molecule type" value="Genomic_DNA"/>
</dbReference>
<accession>A0A1A9AL20</accession>
<dbReference type="Pfam" id="PF05795">
    <property type="entry name" value="Plasmodium_Vir"/>
    <property type="match status" value="1"/>
</dbReference>
<reference evidence="3 4" key="2">
    <citation type="submission" date="2016-05" db="EMBL/GenBank/DDBJ databases">
        <authorList>
            <person name="Naeem Raeece"/>
        </authorList>
    </citation>
    <scope>NUCLEOTIDE SEQUENCE [LARGE SCALE GENOMIC DNA]</scope>
</reference>
<proteinExistence type="predicted"/>
<reference evidence="1" key="1">
    <citation type="submission" date="2016-05" db="EMBL/GenBank/DDBJ databases">
        <authorList>
            <person name="Lavstsen T."/>
            <person name="Jespersen J.S."/>
        </authorList>
    </citation>
    <scope>NUCLEOTIDE SEQUENCE [LARGE SCALE GENOMIC DNA]</scope>
</reference>
<dbReference type="Proteomes" id="UP000078555">
    <property type="component" value="Unassembled WGS sequence"/>
</dbReference>
<sequence>MNGDDASNTNKCKTYFEYLKYINGLYEEHIRNCLYCFTSCVCMVNCHDYFKCDDTYNPHSLFKTFKCNNTEKFSKGLKKVDKTLFVDHDVTWLSEHSRKVKETHLLMLGNKESWSTPENSCNKITCDPFYVVALGAFGLWDYF</sequence>
<evidence type="ECO:0000313" key="4">
    <source>
        <dbReference type="Proteomes" id="UP000078555"/>
    </source>
</evidence>
<dbReference type="Proteomes" id="UP000078550">
    <property type="component" value="Unassembled WGS sequence"/>
</dbReference>
<keyword evidence="4" id="KW-1185">Reference proteome</keyword>
<dbReference type="InterPro" id="IPR008780">
    <property type="entry name" value="Plasmodium_Vir"/>
</dbReference>
<organism evidence="1 4">
    <name type="scientific">Plasmodium ovale wallikeri</name>
    <dbReference type="NCBI Taxonomy" id="864142"/>
    <lineage>
        <taxon>Eukaryota</taxon>
        <taxon>Sar</taxon>
        <taxon>Alveolata</taxon>
        <taxon>Apicomplexa</taxon>
        <taxon>Aconoidasida</taxon>
        <taxon>Haemosporida</taxon>
        <taxon>Plasmodiidae</taxon>
        <taxon>Plasmodium</taxon>
        <taxon>Plasmodium (Plasmodium)</taxon>
    </lineage>
</organism>
<evidence type="ECO:0000313" key="3">
    <source>
        <dbReference type="Proteomes" id="UP000078550"/>
    </source>
</evidence>
<dbReference type="AlphaFoldDB" id="A0A1A9AL20"/>
<gene>
    <name evidence="1" type="ORF">POVWA1_079020</name>
    <name evidence="2" type="ORF">POVWA2_080600</name>
</gene>
<name>A0A1A9AL20_PLAOA</name>